<proteinExistence type="predicted"/>
<dbReference type="SUPFAM" id="SSF47413">
    <property type="entry name" value="lambda repressor-like DNA-binding domains"/>
    <property type="match status" value="1"/>
</dbReference>
<gene>
    <name evidence="1" type="ORF">HXX08_11080</name>
</gene>
<dbReference type="EMBL" id="JACATZ010000001">
    <property type="protein sequence ID" value="NWJ46411.1"/>
    <property type="molecule type" value="Genomic_DNA"/>
</dbReference>
<protein>
    <submittedName>
        <fullName evidence="1">Helix-turn-helix domain-containing protein</fullName>
    </submittedName>
</protein>
<dbReference type="Gene3D" id="1.10.260.40">
    <property type="entry name" value="lambda repressor-like DNA-binding domains"/>
    <property type="match status" value="1"/>
</dbReference>
<reference evidence="1 2" key="1">
    <citation type="submission" date="2020-06" db="EMBL/GenBank/DDBJ databases">
        <title>Anoxygenic phototrophic Chloroflexota member uses a Type I reaction center.</title>
        <authorList>
            <person name="Tsuji J.M."/>
            <person name="Shaw N.A."/>
            <person name="Nagashima S."/>
            <person name="Venkiteswaran J."/>
            <person name="Schiff S.L."/>
            <person name="Hanada S."/>
            <person name="Tank M."/>
            <person name="Neufeld J.D."/>
        </authorList>
    </citation>
    <scope>NUCLEOTIDE SEQUENCE [LARGE SCALE GENOMIC DNA]</scope>
    <source>
        <strain evidence="1">L227-S17</strain>
    </source>
</reference>
<dbReference type="AlphaFoldDB" id="A0A8T7M2R6"/>
<evidence type="ECO:0000313" key="2">
    <source>
        <dbReference type="Proteomes" id="UP000521676"/>
    </source>
</evidence>
<dbReference type="GO" id="GO:0003677">
    <property type="term" value="F:DNA binding"/>
    <property type="evidence" value="ECO:0007669"/>
    <property type="project" value="InterPro"/>
</dbReference>
<name>A0A8T7M2R6_9CHLR</name>
<dbReference type="Proteomes" id="UP000521676">
    <property type="component" value="Unassembled WGS sequence"/>
</dbReference>
<dbReference type="Pfam" id="PF13560">
    <property type="entry name" value="HTH_31"/>
    <property type="match status" value="1"/>
</dbReference>
<dbReference type="InterPro" id="IPR010982">
    <property type="entry name" value="Lambda_DNA-bd_dom_sf"/>
</dbReference>
<evidence type="ECO:0000313" key="1">
    <source>
        <dbReference type="EMBL" id="NWJ46411.1"/>
    </source>
</evidence>
<organism evidence="1 2">
    <name type="scientific">Candidatus Chlorohelix allophototropha</name>
    <dbReference type="NCBI Taxonomy" id="3003348"/>
    <lineage>
        <taxon>Bacteria</taxon>
        <taxon>Bacillati</taxon>
        <taxon>Chloroflexota</taxon>
        <taxon>Chloroflexia</taxon>
        <taxon>Candidatus Chloroheliales</taxon>
        <taxon>Candidatus Chloroheliaceae</taxon>
        <taxon>Candidatus Chlorohelix</taxon>
    </lineage>
</organism>
<comment type="caution">
    <text evidence="1">The sequence shown here is derived from an EMBL/GenBank/DDBJ whole genome shotgun (WGS) entry which is preliminary data.</text>
</comment>
<sequence>MKGVVSHPIDRKLIEMGQTRRWLAEQTRLSHTTIRRYCTWQVRIRPNNRQTRRICDALGVTLNYLVGIGTN</sequence>
<accession>A0A8T7M2R6</accession>